<organism evidence="10 11">
    <name type="scientific">Bosea robiniae</name>
    <dbReference type="NCBI Taxonomy" id="1036780"/>
    <lineage>
        <taxon>Bacteria</taxon>
        <taxon>Pseudomonadati</taxon>
        <taxon>Pseudomonadota</taxon>
        <taxon>Alphaproteobacteria</taxon>
        <taxon>Hyphomicrobiales</taxon>
        <taxon>Boseaceae</taxon>
        <taxon>Bosea</taxon>
    </lineage>
</organism>
<feature type="transmembrane region" description="Helical" evidence="7">
    <location>
        <begin position="136"/>
        <end position="155"/>
    </location>
</feature>
<protein>
    <submittedName>
        <fullName evidence="10">NADH-quinone oxidoreductase subunit L</fullName>
    </submittedName>
</protein>
<dbReference type="Proteomes" id="UP000199468">
    <property type="component" value="Unassembled WGS sequence"/>
</dbReference>
<dbReference type="PRINTS" id="PR01434">
    <property type="entry name" value="NADHDHGNASE5"/>
</dbReference>
<feature type="transmembrane region" description="Helical" evidence="7">
    <location>
        <begin position="336"/>
        <end position="357"/>
    </location>
</feature>
<feature type="domain" description="NADH:quinone oxidoreductase/Mrp antiporter transmembrane" evidence="8">
    <location>
        <begin position="130"/>
        <end position="412"/>
    </location>
</feature>
<feature type="region of interest" description="Disordered" evidence="6">
    <location>
        <begin position="457"/>
        <end position="485"/>
    </location>
</feature>
<dbReference type="Gene3D" id="1.20.5.2700">
    <property type="match status" value="1"/>
</dbReference>
<feature type="transmembrane region" description="Helical" evidence="7">
    <location>
        <begin position="421"/>
        <end position="442"/>
    </location>
</feature>
<dbReference type="InterPro" id="IPR003945">
    <property type="entry name" value="NU5C-like"/>
</dbReference>
<evidence type="ECO:0000256" key="5">
    <source>
        <dbReference type="RuleBase" id="RU000320"/>
    </source>
</evidence>
<dbReference type="InterPro" id="IPR018393">
    <property type="entry name" value="NADHpl_OxRdtase_5_subgr"/>
</dbReference>
<feature type="transmembrane region" description="Helical" evidence="7">
    <location>
        <begin position="74"/>
        <end position="101"/>
    </location>
</feature>
<dbReference type="NCBIfam" id="NF005141">
    <property type="entry name" value="PRK06590.1"/>
    <property type="match status" value="1"/>
</dbReference>
<dbReference type="RefSeq" id="WP_091859036.1">
    <property type="nucleotide sequence ID" value="NZ_FNBZ01000006.1"/>
</dbReference>
<dbReference type="InterPro" id="IPR001516">
    <property type="entry name" value="Proton_antipo_N"/>
</dbReference>
<gene>
    <name evidence="10" type="ORF">SAMN05421844_10669</name>
</gene>
<comment type="caution">
    <text evidence="10">The sequence shown here is derived from an EMBL/GenBank/DDBJ whole genome shotgun (WGS) entry which is preliminary data.</text>
</comment>
<feature type="transmembrane region" description="Helical" evidence="7">
    <location>
        <begin position="218"/>
        <end position="243"/>
    </location>
</feature>
<sequence>MYHAIVFLPLIGFLIAGLFGRLIGARGSEIVTTSLLMVSAALSWVALTQVGFGSGTTRVQVASWISSGELQVDWAFRVDTLTAVMLVVVNTVSSLVHLYSIGYMHEDEHRSRFFAYLSLFTFAMLMLVTADNLVQMFFGWEGVGLASYLLIGFWYQKPSANAAAMKAFIVNRVGDFGFLLGIFLIFVLFGAVTFDAIFPRAGEMVSQSFRFLGYDWNALTLTCLLLFMGAMGKSAQFLLHTWLPDAMEGPTPVSALIHAATMVTAGVFMVARLSPVFEYAPVALTVVVVIGATTAFFAATVGLVQNDIKRVIAYSTCSQLGYMFVALGVGNYGAGIFHLFTHAFFKALLFLGAGSVIHAMHHEQDMRHMGGLRKHIPLTAAAMTIGTLALTGFPGFAGYFSKDAVIESAYASVAHGGLASSYAFVLLVVAAGMTSFYSWRLYFMTFEGAPRWGHGHDAHGHGHDDHAHAADGHDDHGHGHDHTPHESPWTMLVPLAVLSLGAIVAGYAFKEAFIGHDFEHFWKSALFMGKDNHILHAMHEVPKWVVWSPFVAMVIGFALAWYMYVRRPEIPGKLAAANPALYQFLLNKWYFDELYDFLFVRPAKWLGRFLWKKGDGLVIDGFGPDGVSARVVDVTNRVVRLQTGYLYHYAFAMLIGVAGLVTWYLVARG</sequence>
<feature type="transmembrane region" description="Helical" evidence="7">
    <location>
        <begin position="544"/>
        <end position="564"/>
    </location>
</feature>
<evidence type="ECO:0000313" key="11">
    <source>
        <dbReference type="Proteomes" id="UP000199468"/>
    </source>
</evidence>
<dbReference type="EMBL" id="FNBZ01000006">
    <property type="protein sequence ID" value="SDG94295.1"/>
    <property type="molecule type" value="Genomic_DNA"/>
</dbReference>
<dbReference type="PRINTS" id="PR01435">
    <property type="entry name" value="NPOXDRDTASE5"/>
</dbReference>
<keyword evidence="11" id="KW-1185">Reference proteome</keyword>
<feature type="transmembrane region" description="Helical" evidence="7">
    <location>
        <begin position="255"/>
        <end position="273"/>
    </location>
</feature>
<feature type="transmembrane region" description="Helical" evidence="7">
    <location>
        <begin position="311"/>
        <end position="330"/>
    </location>
</feature>
<keyword evidence="4 7" id="KW-0472">Membrane</keyword>
<feature type="transmembrane region" description="Helical" evidence="7">
    <location>
        <begin position="6"/>
        <end position="23"/>
    </location>
</feature>
<feature type="domain" description="NADH-Ubiquinone oxidoreductase (complex I) chain 5 N-terminal" evidence="9">
    <location>
        <begin position="64"/>
        <end position="114"/>
    </location>
</feature>
<feature type="transmembrane region" description="Helical" evidence="7">
    <location>
        <begin position="176"/>
        <end position="198"/>
    </location>
</feature>
<dbReference type="Pfam" id="PF00662">
    <property type="entry name" value="Proton_antipo_N"/>
    <property type="match status" value="1"/>
</dbReference>
<keyword evidence="3 7" id="KW-1133">Transmembrane helix</keyword>
<evidence type="ECO:0000256" key="3">
    <source>
        <dbReference type="ARBA" id="ARBA00022989"/>
    </source>
</evidence>
<dbReference type="Pfam" id="PF00361">
    <property type="entry name" value="Proton_antipo_M"/>
    <property type="match status" value="1"/>
</dbReference>
<dbReference type="NCBIfam" id="TIGR01974">
    <property type="entry name" value="NDH_I_L"/>
    <property type="match status" value="1"/>
</dbReference>
<feature type="transmembrane region" description="Helical" evidence="7">
    <location>
        <begin position="279"/>
        <end position="304"/>
    </location>
</feature>
<reference evidence="10 11" key="1">
    <citation type="submission" date="2016-10" db="EMBL/GenBank/DDBJ databases">
        <authorList>
            <person name="Varghese N."/>
            <person name="Submissions S."/>
        </authorList>
    </citation>
    <scope>NUCLEOTIDE SEQUENCE [LARGE SCALE GENOMIC DNA]</scope>
    <source>
        <strain evidence="10 11">DSM 26672</strain>
    </source>
</reference>
<evidence type="ECO:0000256" key="1">
    <source>
        <dbReference type="ARBA" id="ARBA00004127"/>
    </source>
</evidence>
<dbReference type="InterPro" id="IPR001750">
    <property type="entry name" value="ND/Mrp_TM"/>
</dbReference>
<feature type="transmembrane region" description="Helical" evidence="7">
    <location>
        <begin position="378"/>
        <end position="401"/>
    </location>
</feature>
<proteinExistence type="predicted"/>
<feature type="transmembrane region" description="Helical" evidence="7">
    <location>
        <begin position="646"/>
        <end position="666"/>
    </location>
</feature>
<evidence type="ECO:0000256" key="4">
    <source>
        <dbReference type="ARBA" id="ARBA00023136"/>
    </source>
</evidence>
<keyword evidence="2 5" id="KW-0812">Transmembrane</keyword>
<comment type="subcellular location">
    <subcellularLocation>
        <location evidence="1">Endomembrane system</location>
        <topology evidence="1">Multi-pass membrane protein</topology>
    </subcellularLocation>
    <subcellularLocation>
        <location evidence="5">Membrane</location>
        <topology evidence="5">Multi-pass membrane protein</topology>
    </subcellularLocation>
</comment>
<evidence type="ECO:0000256" key="6">
    <source>
        <dbReference type="SAM" id="MobiDB-lite"/>
    </source>
</evidence>
<dbReference type="PANTHER" id="PTHR42829:SF2">
    <property type="entry name" value="NADH-UBIQUINONE OXIDOREDUCTASE CHAIN 5"/>
    <property type="match status" value="1"/>
</dbReference>
<accession>A0ABY0P2L0</accession>
<evidence type="ECO:0000259" key="8">
    <source>
        <dbReference type="Pfam" id="PF00361"/>
    </source>
</evidence>
<evidence type="ECO:0000313" key="10">
    <source>
        <dbReference type="EMBL" id="SDG94295.1"/>
    </source>
</evidence>
<feature type="transmembrane region" description="Helical" evidence="7">
    <location>
        <begin position="113"/>
        <end position="130"/>
    </location>
</feature>
<evidence type="ECO:0000259" key="9">
    <source>
        <dbReference type="Pfam" id="PF00662"/>
    </source>
</evidence>
<name>A0ABY0P2L0_9HYPH</name>
<evidence type="ECO:0000256" key="7">
    <source>
        <dbReference type="SAM" id="Phobius"/>
    </source>
</evidence>
<feature type="transmembrane region" description="Helical" evidence="7">
    <location>
        <begin position="35"/>
        <end position="54"/>
    </location>
</feature>
<feature type="transmembrane region" description="Helical" evidence="7">
    <location>
        <begin position="489"/>
        <end position="509"/>
    </location>
</feature>
<dbReference type="PANTHER" id="PTHR42829">
    <property type="entry name" value="NADH-UBIQUINONE OXIDOREDUCTASE CHAIN 5"/>
    <property type="match status" value="1"/>
</dbReference>
<evidence type="ECO:0000256" key="2">
    <source>
        <dbReference type="ARBA" id="ARBA00022692"/>
    </source>
</evidence>